<evidence type="ECO:0000313" key="2">
    <source>
        <dbReference type="EMBL" id="MBO8426718.1"/>
    </source>
</evidence>
<dbReference type="EMBL" id="JADINA010000033">
    <property type="protein sequence ID" value="MBO8426718.1"/>
    <property type="molecule type" value="Genomic_DNA"/>
</dbReference>
<reference evidence="2" key="2">
    <citation type="journal article" date="2021" name="PeerJ">
        <title>Extensive microbial diversity within the chicken gut microbiome revealed by metagenomics and culture.</title>
        <authorList>
            <person name="Gilroy R."/>
            <person name="Ravi A."/>
            <person name="Getino M."/>
            <person name="Pursley I."/>
            <person name="Horton D.L."/>
            <person name="Alikhan N.F."/>
            <person name="Baker D."/>
            <person name="Gharbi K."/>
            <person name="Hall N."/>
            <person name="Watson M."/>
            <person name="Adriaenssens E.M."/>
            <person name="Foster-Nyarko E."/>
            <person name="Jarju S."/>
            <person name="Secka A."/>
            <person name="Antonio M."/>
            <person name="Oren A."/>
            <person name="Chaudhuri R.R."/>
            <person name="La Ragione R."/>
            <person name="Hildebrand F."/>
            <person name="Pallen M.J."/>
        </authorList>
    </citation>
    <scope>NUCLEOTIDE SEQUENCE</scope>
    <source>
        <strain evidence="2">17113</strain>
    </source>
</reference>
<dbReference type="AlphaFoldDB" id="A0A9D9DH88"/>
<evidence type="ECO:0000256" key="1">
    <source>
        <dbReference type="SAM" id="MobiDB-lite"/>
    </source>
</evidence>
<organism evidence="2 3">
    <name type="scientific">Candidatus Alloenteromonas pullistercoris</name>
    <dbReference type="NCBI Taxonomy" id="2840785"/>
    <lineage>
        <taxon>Bacteria</taxon>
        <taxon>Bacillati</taxon>
        <taxon>Bacillota</taxon>
        <taxon>Bacillota incertae sedis</taxon>
        <taxon>Candidatus Alloenteromonas</taxon>
    </lineage>
</organism>
<dbReference type="Proteomes" id="UP000823634">
    <property type="component" value="Unassembled WGS sequence"/>
</dbReference>
<reference evidence="2" key="1">
    <citation type="submission" date="2020-10" db="EMBL/GenBank/DDBJ databases">
        <authorList>
            <person name="Gilroy R."/>
        </authorList>
    </citation>
    <scope>NUCLEOTIDE SEQUENCE</scope>
    <source>
        <strain evidence="2">17113</strain>
    </source>
</reference>
<comment type="caution">
    <text evidence="2">The sequence shown here is derived from an EMBL/GenBank/DDBJ whole genome shotgun (WGS) entry which is preliminary data.</text>
</comment>
<feature type="compositionally biased region" description="Basic residues" evidence="1">
    <location>
        <begin position="139"/>
        <end position="148"/>
    </location>
</feature>
<sequence length="148" mass="16098">MENADDKLIKTLGALESLGEDISSIREAEELFSARIEQMEDAMEGLHAKSGDLKRQLDAFSSLLEKEEDNVKKIESLSQTLEKAAKTLSSLDLGGLAEQTEALNKSIKGLEEALKQLDKDDEAGKKEKKGGKAPTLKNALKKGAKRGK</sequence>
<feature type="region of interest" description="Disordered" evidence="1">
    <location>
        <begin position="118"/>
        <end position="148"/>
    </location>
</feature>
<proteinExistence type="predicted"/>
<protein>
    <submittedName>
        <fullName evidence="2">Uncharacterized protein</fullName>
    </submittedName>
</protein>
<name>A0A9D9DH88_9FIRM</name>
<gene>
    <name evidence="2" type="ORF">IAC61_05340</name>
</gene>
<accession>A0A9D9DH88</accession>
<evidence type="ECO:0000313" key="3">
    <source>
        <dbReference type="Proteomes" id="UP000823634"/>
    </source>
</evidence>